<dbReference type="Gene3D" id="3.90.1150.10">
    <property type="entry name" value="Aspartate Aminotransferase, domain 1"/>
    <property type="match status" value="1"/>
</dbReference>
<dbReference type="PANTHER" id="PTHR11751:SF373">
    <property type="entry name" value="GLUTAMATE--GLYOXYLATE AMINOTRANSFERASE 2"/>
    <property type="match status" value="1"/>
</dbReference>
<evidence type="ECO:0000256" key="6">
    <source>
        <dbReference type="SAM" id="MobiDB-lite"/>
    </source>
</evidence>
<dbReference type="Proteomes" id="UP000694005">
    <property type="component" value="Chromosome A06"/>
</dbReference>
<dbReference type="SUPFAM" id="SSF53383">
    <property type="entry name" value="PLP-dependent transferases"/>
    <property type="match status" value="1"/>
</dbReference>
<dbReference type="Gramene" id="Bra009959.1">
    <property type="protein sequence ID" value="Bra009959.1-P"/>
    <property type="gene ID" value="Bra009959"/>
</dbReference>
<keyword evidence="3" id="KW-0032">Aminotransferase</keyword>
<gene>
    <name evidence="8" type="ORF">BRAA06T26674Z</name>
    <name evidence="7" type="ORF">BRAPAZ1V2_A06P45090.2</name>
</gene>
<evidence type="ECO:0000313" key="9">
    <source>
        <dbReference type="EnsemblPlants" id="Bra009959.1-P"/>
    </source>
</evidence>
<evidence type="ECO:0000256" key="2">
    <source>
        <dbReference type="ARBA" id="ARBA00011738"/>
    </source>
</evidence>
<evidence type="ECO:0000256" key="4">
    <source>
        <dbReference type="ARBA" id="ARBA00022679"/>
    </source>
</evidence>
<dbReference type="EnsemblPlants" id="Bra009959.1">
    <property type="protein sequence ID" value="Bra009959.1-P"/>
    <property type="gene ID" value="Bra009959"/>
</dbReference>
<comment type="cofactor">
    <cofactor evidence="1">
        <name>pyridoxal 5'-phosphate</name>
        <dbReference type="ChEBI" id="CHEBI:597326"/>
    </cofactor>
</comment>
<accession>A0A3P5YWV3</accession>
<reference evidence="9" key="4">
    <citation type="submission" date="2023-03" db="UniProtKB">
        <authorList>
            <consortium name="EnsemblPlants"/>
        </authorList>
    </citation>
    <scope>IDENTIFICATION</scope>
    <source>
        <strain evidence="9">cv. Chiifu-401-42</strain>
    </source>
</reference>
<dbReference type="GO" id="GO:0047958">
    <property type="term" value="F:glycine:2-oxoglutarate aminotransferase activity"/>
    <property type="evidence" value="ECO:0000318"/>
    <property type="project" value="GO_Central"/>
</dbReference>
<dbReference type="GO" id="GO:0009853">
    <property type="term" value="P:photorespiration"/>
    <property type="evidence" value="ECO:0000318"/>
    <property type="project" value="GO_Central"/>
</dbReference>
<dbReference type="InterPro" id="IPR015422">
    <property type="entry name" value="PyrdxlP-dep_Trfase_small"/>
</dbReference>
<sequence>MDVSGVTDSVRRNDDAAIPSDSVKPVSQIGVSSGNDGPTNDGLMKSKSRTAATKSPNKPVAKTGISSGVENPVKSRGATVVSQSPIKTHSKSGASSGPVIGVRGRSSVASVDKGKSIVSDDVGKVITFKDELTSNEDGEKEDVYQFGVILLQIITGKVMAAASSELGSLKLQLENGLREEPTVLHSLADPSTVEEIYKVASIALSPNVSAQIFMGLMVSPPKPGDISYDQFVRESKGILESLRRRARIMTDGFNSCKNVVCNFTEGAMYSFPQIKLPPKAIQAAKQAGKVPDVFYCLKLLEATGISTVPGSGFGQKEGVFHLRTTILPAEEEMPLIMESFKKFN</sequence>
<evidence type="ECO:0000313" key="7">
    <source>
        <dbReference type="EMBL" id="CAG7872269.1"/>
    </source>
</evidence>
<evidence type="ECO:0008006" key="11">
    <source>
        <dbReference type="Google" id="ProtNLM"/>
    </source>
</evidence>
<evidence type="ECO:0000313" key="8">
    <source>
        <dbReference type="EMBL" id="VDC68134.1"/>
    </source>
</evidence>
<evidence type="ECO:0000256" key="3">
    <source>
        <dbReference type="ARBA" id="ARBA00022576"/>
    </source>
</evidence>
<evidence type="ECO:0000256" key="1">
    <source>
        <dbReference type="ARBA" id="ARBA00001933"/>
    </source>
</evidence>
<keyword evidence="4" id="KW-0808">Transferase</keyword>
<reference evidence="8" key="3">
    <citation type="submission" date="2018-11" db="EMBL/GenBank/DDBJ databases">
        <authorList>
            <consortium name="Genoscope - CEA"/>
            <person name="William W."/>
        </authorList>
    </citation>
    <scope>NUCLEOTIDE SEQUENCE</scope>
</reference>
<dbReference type="InterPro" id="IPR045088">
    <property type="entry name" value="ALAT1/2-like"/>
</dbReference>
<dbReference type="HOGENOM" id="CLU_807418_0_0_1"/>
<name>A0A3P5YWV3_BRACM</name>
<dbReference type="FunFam" id="3.90.1150.10:FF:000010">
    <property type="entry name" value="Alanine aminotransferase 2"/>
    <property type="match status" value="1"/>
</dbReference>
<dbReference type="Proteomes" id="UP000011750">
    <property type="component" value="Chromosome A06"/>
</dbReference>
<dbReference type="InterPro" id="IPR015424">
    <property type="entry name" value="PyrdxlP-dep_Trfase"/>
</dbReference>
<dbReference type="EMBL" id="LS974622">
    <property type="protein sequence ID" value="CAG7872269.1"/>
    <property type="molecule type" value="Genomic_DNA"/>
</dbReference>
<reference evidence="10" key="2">
    <citation type="journal article" date="2018" name="Hortic Res">
        <title>Improved Brassica rapa reference genome by single-molecule sequencing and chromosome conformation capture technologies.</title>
        <authorList>
            <person name="Zhang L."/>
            <person name="Cai X."/>
            <person name="Wu J."/>
            <person name="Liu M."/>
            <person name="Grob S."/>
            <person name="Cheng F."/>
            <person name="Liang J."/>
            <person name="Cai C."/>
            <person name="Liu Z."/>
            <person name="Liu B."/>
            <person name="Wang F."/>
            <person name="Li S."/>
            <person name="Liu F."/>
            <person name="Li X."/>
            <person name="Cheng L."/>
            <person name="Yang W."/>
            <person name="Li M.H."/>
            <person name="Grossniklaus U."/>
            <person name="Zheng H."/>
            <person name="Wang X."/>
        </authorList>
    </citation>
    <scope>NUCLEOTIDE SEQUENCE [LARGE SCALE GENOMIC DNA]</scope>
    <source>
        <strain evidence="10">cv. Chiifu-401-42</strain>
    </source>
</reference>
<reference evidence="10" key="1">
    <citation type="journal article" date="2011" name="Nat. Genet.">
        <title>The genome of the mesopolyploid crop species Brassica rapa.</title>
        <authorList>
            <consortium name="Brassica rapa Genome Sequencing Project Consortium"/>
            <person name="Wang X."/>
            <person name="Wang H."/>
            <person name="Wang J."/>
            <person name="Sun R."/>
            <person name="Wu J."/>
            <person name="Liu S."/>
            <person name="Bai Y."/>
            <person name="Mun J.H."/>
            <person name="Bancroft I."/>
            <person name="Cheng F."/>
            <person name="Huang S."/>
            <person name="Li X."/>
            <person name="Hua W."/>
            <person name="Wang J."/>
            <person name="Wang X."/>
            <person name="Freeling M."/>
            <person name="Pires J.C."/>
            <person name="Paterson A.H."/>
            <person name="Chalhoub B."/>
            <person name="Wang B."/>
            <person name="Hayward A."/>
            <person name="Sharpe A.G."/>
            <person name="Park B.S."/>
            <person name="Weisshaar B."/>
            <person name="Liu B."/>
            <person name="Li B."/>
            <person name="Liu B."/>
            <person name="Tong C."/>
            <person name="Song C."/>
            <person name="Duran C."/>
            <person name="Peng C."/>
            <person name="Geng C."/>
            <person name="Koh C."/>
            <person name="Lin C."/>
            <person name="Edwards D."/>
            <person name="Mu D."/>
            <person name="Shen D."/>
            <person name="Soumpourou E."/>
            <person name="Li F."/>
            <person name="Fraser F."/>
            <person name="Conant G."/>
            <person name="Lassalle G."/>
            <person name="King G.J."/>
            <person name="Bonnema G."/>
            <person name="Tang H."/>
            <person name="Wang H."/>
            <person name="Belcram H."/>
            <person name="Zhou H."/>
            <person name="Hirakawa H."/>
            <person name="Abe H."/>
            <person name="Guo H."/>
            <person name="Wang H."/>
            <person name="Jin H."/>
            <person name="Parkin I.A."/>
            <person name="Batley J."/>
            <person name="Kim J.S."/>
            <person name="Just J."/>
            <person name="Li J."/>
            <person name="Xu J."/>
            <person name="Deng J."/>
            <person name="Kim J.A."/>
            <person name="Li J."/>
            <person name="Yu J."/>
            <person name="Meng J."/>
            <person name="Wang J."/>
            <person name="Min J."/>
            <person name="Poulain J."/>
            <person name="Wang J."/>
            <person name="Hatakeyama K."/>
            <person name="Wu K."/>
            <person name="Wang L."/>
            <person name="Fang L."/>
            <person name="Trick M."/>
            <person name="Links M.G."/>
            <person name="Zhao M."/>
            <person name="Jin M."/>
            <person name="Ramchiary N."/>
            <person name="Drou N."/>
            <person name="Berkman P.J."/>
            <person name="Cai Q."/>
            <person name="Huang Q."/>
            <person name="Li R."/>
            <person name="Tabata S."/>
            <person name="Cheng S."/>
            <person name="Zhang S."/>
            <person name="Zhang S."/>
            <person name="Huang S."/>
            <person name="Sato S."/>
            <person name="Sun S."/>
            <person name="Kwon S.J."/>
            <person name="Choi S.R."/>
            <person name="Lee T.H."/>
            <person name="Fan W."/>
            <person name="Zhao X."/>
            <person name="Tan X."/>
            <person name="Xu X."/>
            <person name="Wang Y."/>
            <person name="Qiu Y."/>
            <person name="Yin Y."/>
            <person name="Li Y."/>
            <person name="Du Y."/>
            <person name="Liao Y."/>
            <person name="Lim Y."/>
            <person name="Narusaka Y."/>
            <person name="Wang Y."/>
            <person name="Wang Z."/>
            <person name="Li Z."/>
            <person name="Wang Z."/>
            <person name="Xiong Z."/>
            <person name="Zhang Z."/>
        </authorList>
    </citation>
    <scope>NUCLEOTIDE SEQUENCE [LARGE SCALE GENOMIC DNA]</scope>
    <source>
        <strain evidence="10">cv. Chiifu-401-42</strain>
    </source>
</reference>
<proteinExistence type="predicted"/>
<keyword evidence="10" id="KW-1185">Reference proteome</keyword>
<accession>M4D0G1</accession>
<dbReference type="GO" id="GO:0004021">
    <property type="term" value="F:L-alanine:2-oxoglutarate aminotransferase activity"/>
    <property type="evidence" value="ECO:0000318"/>
    <property type="project" value="GO_Central"/>
</dbReference>
<protein>
    <recommendedName>
        <fullName evidence="11">Aminotransferase class I/classII domain-containing protein</fullName>
    </recommendedName>
</protein>
<organism evidence="8">
    <name type="scientific">Brassica campestris</name>
    <name type="common">Field mustard</name>
    <dbReference type="NCBI Taxonomy" id="3711"/>
    <lineage>
        <taxon>Eukaryota</taxon>
        <taxon>Viridiplantae</taxon>
        <taxon>Streptophyta</taxon>
        <taxon>Embryophyta</taxon>
        <taxon>Tracheophyta</taxon>
        <taxon>Spermatophyta</taxon>
        <taxon>Magnoliopsida</taxon>
        <taxon>eudicotyledons</taxon>
        <taxon>Gunneridae</taxon>
        <taxon>Pentapetalae</taxon>
        <taxon>rosids</taxon>
        <taxon>malvids</taxon>
        <taxon>Brassicales</taxon>
        <taxon>Brassicaceae</taxon>
        <taxon>Brassiceae</taxon>
        <taxon>Brassica</taxon>
    </lineage>
</organism>
<dbReference type="GO" id="GO:0008453">
    <property type="term" value="F:alanine-glyoxylate transaminase activity"/>
    <property type="evidence" value="ECO:0000318"/>
    <property type="project" value="GO_Central"/>
</dbReference>
<dbReference type="Gramene" id="A06p45090.2_BraZ1">
    <property type="protein sequence ID" value="A06p45090.2_BraZ1.CDS"/>
    <property type="gene ID" value="A06g45090.2_BraZ1"/>
</dbReference>
<feature type="region of interest" description="Disordered" evidence="6">
    <location>
        <begin position="1"/>
        <end position="102"/>
    </location>
</feature>
<dbReference type="AlphaFoldDB" id="A0A3P5YWV3"/>
<evidence type="ECO:0000313" key="10">
    <source>
        <dbReference type="Proteomes" id="UP000011750"/>
    </source>
</evidence>
<feature type="compositionally biased region" description="Polar residues" evidence="6">
    <location>
        <begin position="80"/>
        <end position="95"/>
    </location>
</feature>
<dbReference type="eggNOG" id="KOG0258">
    <property type="taxonomic scope" value="Eukaryota"/>
</dbReference>
<evidence type="ECO:0000256" key="5">
    <source>
        <dbReference type="ARBA" id="ARBA00022898"/>
    </source>
</evidence>
<dbReference type="PANTHER" id="PTHR11751">
    <property type="entry name" value="ALANINE AMINOTRANSFERASE"/>
    <property type="match status" value="1"/>
</dbReference>
<dbReference type="STRING" id="51351.M4D0G1"/>
<feature type="compositionally biased region" description="Polar residues" evidence="6">
    <location>
        <begin position="29"/>
        <end position="38"/>
    </location>
</feature>
<keyword evidence="5" id="KW-0663">Pyridoxal phosphate</keyword>
<comment type="subunit">
    <text evidence="2">Homodimer.</text>
</comment>
<dbReference type="EMBL" id="LR031569">
    <property type="protein sequence ID" value="VDC68134.1"/>
    <property type="molecule type" value="Genomic_DNA"/>
</dbReference>